<sequence length="128" mass="12925">MLLRNHYEKMKTTSIRNTMARGAFMGLTLAGTLLYACGGSGEQGNGAEADAEQNVPAVTPSDSMNYGLNGREGGSDTINTSATANPSTKGDTLSIGTPGSTGSSDGTTGGTSGSPNDKGNPHVPDNKQ</sequence>
<accession>A0A6J4KJI0</accession>
<dbReference type="AlphaFoldDB" id="A0A6J4KJI0"/>
<organism evidence="2">
    <name type="scientific">uncultured Cytophagales bacterium</name>
    <dbReference type="NCBI Taxonomy" id="158755"/>
    <lineage>
        <taxon>Bacteria</taxon>
        <taxon>Pseudomonadati</taxon>
        <taxon>Bacteroidota</taxon>
        <taxon>Sphingobacteriia</taxon>
        <taxon>Sphingobacteriales</taxon>
        <taxon>environmental samples</taxon>
    </lineage>
</organism>
<protein>
    <submittedName>
        <fullName evidence="2">Uncharacterized protein</fullName>
    </submittedName>
</protein>
<feature type="compositionally biased region" description="Low complexity" evidence="1">
    <location>
        <begin position="92"/>
        <end position="106"/>
    </location>
</feature>
<name>A0A6J4KJI0_9SPHI</name>
<feature type="compositionally biased region" description="Polar residues" evidence="1">
    <location>
        <begin position="76"/>
        <end position="91"/>
    </location>
</feature>
<evidence type="ECO:0000256" key="1">
    <source>
        <dbReference type="SAM" id="MobiDB-lite"/>
    </source>
</evidence>
<dbReference type="EMBL" id="CADCTQ010000490">
    <property type="protein sequence ID" value="CAA9307768.1"/>
    <property type="molecule type" value="Genomic_DNA"/>
</dbReference>
<proteinExistence type="predicted"/>
<reference evidence="2" key="1">
    <citation type="submission" date="2020-02" db="EMBL/GenBank/DDBJ databases">
        <authorList>
            <person name="Meier V. D."/>
        </authorList>
    </citation>
    <scope>NUCLEOTIDE SEQUENCE</scope>
    <source>
        <strain evidence="2">AVDCRST_MAG56</strain>
    </source>
</reference>
<feature type="region of interest" description="Disordered" evidence="1">
    <location>
        <begin position="37"/>
        <end position="128"/>
    </location>
</feature>
<gene>
    <name evidence="2" type="ORF">AVDCRST_MAG56-5936</name>
</gene>
<evidence type="ECO:0000313" key="2">
    <source>
        <dbReference type="EMBL" id="CAA9307768.1"/>
    </source>
</evidence>